<feature type="region of interest" description="Disordered" evidence="2">
    <location>
        <begin position="15"/>
        <end position="34"/>
    </location>
</feature>
<feature type="region of interest" description="Disordered" evidence="2">
    <location>
        <begin position="456"/>
        <end position="540"/>
    </location>
</feature>
<organism evidence="4 5">
    <name type="scientific">Cordyceps javanica</name>
    <dbReference type="NCBI Taxonomy" id="43265"/>
    <lineage>
        <taxon>Eukaryota</taxon>
        <taxon>Fungi</taxon>
        <taxon>Dikarya</taxon>
        <taxon>Ascomycota</taxon>
        <taxon>Pezizomycotina</taxon>
        <taxon>Sordariomycetes</taxon>
        <taxon>Hypocreomycetidae</taxon>
        <taxon>Hypocreales</taxon>
        <taxon>Cordycipitaceae</taxon>
        <taxon>Cordyceps</taxon>
    </lineage>
</organism>
<accession>A0A545UYT7</accession>
<feature type="domain" description="Transcription factor Iwr1" evidence="3">
    <location>
        <begin position="418"/>
        <end position="488"/>
    </location>
</feature>
<feature type="compositionally biased region" description="Acidic residues" evidence="2">
    <location>
        <begin position="461"/>
        <end position="475"/>
    </location>
</feature>
<comment type="caution">
    <text evidence="4">The sequence shown here is derived from an EMBL/GenBank/DDBJ whole genome shotgun (WGS) entry which is preliminary data.</text>
</comment>
<dbReference type="EMBL" id="SPUK01000009">
    <property type="protein sequence ID" value="TQV94607.1"/>
    <property type="molecule type" value="Genomic_DNA"/>
</dbReference>
<dbReference type="PANTHER" id="PTHR28063:SF1">
    <property type="entry name" value="RNA POLYMERASE II NUCLEAR LOCALIZATION PROTEIN IWR1"/>
    <property type="match status" value="1"/>
</dbReference>
<feature type="compositionally biased region" description="Acidic residues" evidence="2">
    <location>
        <begin position="508"/>
        <end position="529"/>
    </location>
</feature>
<feature type="region of interest" description="Disordered" evidence="2">
    <location>
        <begin position="261"/>
        <end position="328"/>
    </location>
</feature>
<keyword evidence="5" id="KW-1185">Reference proteome</keyword>
<feature type="compositionally biased region" description="Basic and acidic residues" evidence="2">
    <location>
        <begin position="349"/>
        <end position="360"/>
    </location>
</feature>
<feature type="compositionally biased region" description="Low complexity" evidence="2">
    <location>
        <begin position="497"/>
        <end position="507"/>
    </location>
</feature>
<dbReference type="InterPro" id="IPR040150">
    <property type="entry name" value="Iwr1"/>
</dbReference>
<feature type="compositionally biased region" description="Low complexity" evidence="2">
    <location>
        <begin position="297"/>
        <end position="307"/>
    </location>
</feature>
<evidence type="ECO:0000256" key="2">
    <source>
        <dbReference type="SAM" id="MobiDB-lite"/>
    </source>
</evidence>
<comment type="similarity">
    <text evidence="1">Belongs to the IWR1/SLC7A6OS family.</text>
</comment>
<dbReference type="Proteomes" id="UP000315783">
    <property type="component" value="Unassembled WGS sequence"/>
</dbReference>
<feature type="compositionally biased region" description="Acidic residues" evidence="2">
    <location>
        <begin position="484"/>
        <end position="493"/>
    </location>
</feature>
<dbReference type="OrthoDB" id="6255506at2759"/>
<evidence type="ECO:0000313" key="4">
    <source>
        <dbReference type="EMBL" id="TQV94607.1"/>
    </source>
</evidence>
<dbReference type="GO" id="GO:0005737">
    <property type="term" value="C:cytoplasm"/>
    <property type="evidence" value="ECO:0007669"/>
    <property type="project" value="TreeGrafter"/>
</dbReference>
<feature type="region of interest" description="Disordered" evidence="2">
    <location>
        <begin position="342"/>
        <end position="418"/>
    </location>
</feature>
<gene>
    <name evidence="4" type="ORF">IF1G_06618</name>
</gene>
<feature type="compositionally biased region" description="Basic and acidic residues" evidence="2">
    <location>
        <begin position="283"/>
        <end position="296"/>
    </location>
</feature>
<name>A0A545UYT7_9HYPO</name>
<feature type="compositionally biased region" description="Basic residues" evidence="2">
    <location>
        <begin position="370"/>
        <end position="381"/>
    </location>
</feature>
<protein>
    <submittedName>
        <fullName evidence="4">Transcription factor Iwr1</fullName>
    </submittedName>
</protein>
<dbReference type="GO" id="GO:0006606">
    <property type="term" value="P:protein import into nucleus"/>
    <property type="evidence" value="ECO:0007669"/>
    <property type="project" value="InterPro"/>
</dbReference>
<evidence type="ECO:0000313" key="5">
    <source>
        <dbReference type="Proteomes" id="UP000315783"/>
    </source>
</evidence>
<dbReference type="PANTHER" id="PTHR28063">
    <property type="entry name" value="RNA POLYMERASE II NUCLEAR LOCALIZATION PROTEIN IWR1"/>
    <property type="match status" value="1"/>
</dbReference>
<feature type="compositionally biased region" description="Polar residues" evidence="2">
    <location>
        <begin position="134"/>
        <end position="144"/>
    </location>
</feature>
<dbReference type="STRING" id="43265.A0A545UYT7"/>
<sequence>MSRFQERRFTASRATYKRGQRSLTPHARSRSATNKYFGAQRPRAIYRISTTTKPYAIHLCTRDGTPPARNASLCRTADSISSGFSERALAMSLPPNVIRVKRKRVEESPVTFLQIDGGAKRHRSDSSHWVYQRRGSTAQRQSRPSPLGAADAKPQTQLSTVPGGAEDDDDAAAAAAAAARRDEVAQRAQDAGKPTPAAPSEPRRFRVSKTMLAALAADGGLAGPASKRDRHGTPTLFVERSRRKKLAPKPRRSMLALGAEAAGTGEKTDVEVKNLKRPGVTQRAREVAAQAEKEPAGGEAAPKPRAATAGGAANPLPPSLTNRAAEDMSKITADMNEWVMREMGANLKSLEEERRKESKPKPPPASPSRFKPRPPAKRYHERHPEVSTPGAAVTTTTDPEGDTNMTDASEEEDDGDGDDWIIEEYVRVPANSVALDVSPSDVGFLVLDGEEESLLFFGPQNDEDEDWDEDEEDENAENHYTADYPEDEVDSEDEFNRNAYYFRNANASDDEEYDQDEFGYNDDHDDDAFSADGRGGDDDDARMTRILEQMKRLKAAQR</sequence>
<feature type="compositionally biased region" description="Acidic residues" evidence="2">
    <location>
        <begin position="408"/>
        <end position="418"/>
    </location>
</feature>
<dbReference type="InterPro" id="IPR013883">
    <property type="entry name" value="TF_Iwr1_dom"/>
</dbReference>
<proteinExistence type="inferred from homology"/>
<dbReference type="AlphaFoldDB" id="A0A545UYT7"/>
<dbReference type="Pfam" id="PF08574">
    <property type="entry name" value="Iwr1"/>
    <property type="match status" value="1"/>
</dbReference>
<reference evidence="4 5" key="1">
    <citation type="journal article" date="2019" name="Appl. Microbiol. Biotechnol.">
        <title>Genome sequence of Isaria javanica and comparative genome analysis insights into family S53 peptidase evolution in fungal entomopathogens.</title>
        <authorList>
            <person name="Lin R."/>
            <person name="Zhang X."/>
            <person name="Xin B."/>
            <person name="Zou M."/>
            <person name="Gao Y."/>
            <person name="Qin F."/>
            <person name="Hu Q."/>
            <person name="Xie B."/>
            <person name="Cheng X."/>
        </authorList>
    </citation>
    <scope>NUCLEOTIDE SEQUENCE [LARGE SCALE GENOMIC DNA]</scope>
    <source>
        <strain evidence="4 5">IJ1G</strain>
    </source>
</reference>
<evidence type="ECO:0000256" key="1">
    <source>
        <dbReference type="ARBA" id="ARBA00010218"/>
    </source>
</evidence>
<feature type="region of interest" description="Disordered" evidence="2">
    <location>
        <begin position="116"/>
        <end position="204"/>
    </location>
</feature>
<feature type="compositionally biased region" description="Polar residues" evidence="2">
    <location>
        <begin position="393"/>
        <end position="407"/>
    </location>
</feature>
<evidence type="ECO:0000259" key="3">
    <source>
        <dbReference type="Pfam" id="PF08574"/>
    </source>
</evidence>